<keyword evidence="2" id="KW-0812">Transmembrane</keyword>
<keyword evidence="2" id="KW-1133">Transmembrane helix</keyword>
<keyword evidence="2" id="KW-0472">Membrane</keyword>
<feature type="domain" description="Bacterial Ig-like" evidence="3">
    <location>
        <begin position="168"/>
        <end position="251"/>
    </location>
</feature>
<feature type="transmembrane region" description="Helical" evidence="2">
    <location>
        <begin position="581"/>
        <end position="601"/>
    </location>
</feature>
<dbReference type="AlphaFoldDB" id="A0A2W2E7H8"/>
<evidence type="ECO:0000313" key="4">
    <source>
        <dbReference type="EMBL" id="PZG12619.1"/>
    </source>
</evidence>
<evidence type="ECO:0000256" key="2">
    <source>
        <dbReference type="SAM" id="Phobius"/>
    </source>
</evidence>
<dbReference type="RefSeq" id="WP_111217365.1">
    <property type="nucleotide sequence ID" value="NZ_POTY01000202.1"/>
</dbReference>
<dbReference type="GO" id="GO:0005975">
    <property type="term" value="P:carbohydrate metabolic process"/>
    <property type="evidence" value="ECO:0007669"/>
    <property type="project" value="UniProtKB-ARBA"/>
</dbReference>
<name>A0A2W2E7H8_9ACTN</name>
<keyword evidence="5" id="KW-1185">Reference proteome</keyword>
<dbReference type="Pfam" id="PF16640">
    <property type="entry name" value="Big_3_5"/>
    <property type="match status" value="3"/>
</dbReference>
<dbReference type="Gene3D" id="2.60.40.10">
    <property type="entry name" value="Immunoglobulins"/>
    <property type="match status" value="3"/>
</dbReference>
<organism evidence="4 5">
    <name type="scientific">Micromonospora craterilacus</name>
    <dbReference type="NCBI Taxonomy" id="1655439"/>
    <lineage>
        <taxon>Bacteria</taxon>
        <taxon>Bacillati</taxon>
        <taxon>Actinomycetota</taxon>
        <taxon>Actinomycetes</taxon>
        <taxon>Micromonosporales</taxon>
        <taxon>Micromonosporaceae</taxon>
        <taxon>Micromonospora</taxon>
    </lineage>
</organism>
<proteinExistence type="predicted"/>
<dbReference type="InterPro" id="IPR013783">
    <property type="entry name" value="Ig-like_fold"/>
</dbReference>
<feature type="domain" description="Bacterial Ig-like" evidence="3">
    <location>
        <begin position="374"/>
        <end position="453"/>
    </location>
</feature>
<dbReference type="EMBL" id="POTY01000202">
    <property type="protein sequence ID" value="PZG12619.1"/>
    <property type="molecule type" value="Genomic_DNA"/>
</dbReference>
<feature type="compositionally biased region" description="Gly residues" evidence="1">
    <location>
        <begin position="564"/>
        <end position="573"/>
    </location>
</feature>
<dbReference type="NCBIfam" id="TIGR01167">
    <property type="entry name" value="LPXTG_anchor"/>
    <property type="match status" value="1"/>
</dbReference>
<evidence type="ECO:0000256" key="1">
    <source>
        <dbReference type="SAM" id="MobiDB-lite"/>
    </source>
</evidence>
<feature type="region of interest" description="Disordered" evidence="1">
    <location>
        <begin position="552"/>
        <end position="575"/>
    </location>
</feature>
<dbReference type="OrthoDB" id="3327784at2"/>
<feature type="compositionally biased region" description="Acidic residues" evidence="1">
    <location>
        <begin position="553"/>
        <end position="563"/>
    </location>
</feature>
<reference evidence="4 5" key="1">
    <citation type="submission" date="2018-01" db="EMBL/GenBank/DDBJ databases">
        <title>Draft genome sequence of Jishengella sp. NA12.</title>
        <authorList>
            <person name="Sahin N."/>
            <person name="Ay H."/>
            <person name="Saygin H."/>
        </authorList>
    </citation>
    <scope>NUCLEOTIDE SEQUENCE [LARGE SCALE GENOMIC DNA]</scope>
    <source>
        <strain evidence="4 5">NA12</strain>
    </source>
</reference>
<dbReference type="Proteomes" id="UP000248924">
    <property type="component" value="Unassembled WGS sequence"/>
</dbReference>
<dbReference type="InterPro" id="IPR032109">
    <property type="entry name" value="Big_3_5"/>
</dbReference>
<gene>
    <name evidence="4" type="ORF">C1I95_25385</name>
</gene>
<evidence type="ECO:0000313" key="5">
    <source>
        <dbReference type="Proteomes" id="UP000248924"/>
    </source>
</evidence>
<protein>
    <recommendedName>
        <fullName evidence="3">Bacterial Ig-like domain-containing protein</fullName>
    </recommendedName>
</protein>
<evidence type="ECO:0000259" key="3">
    <source>
        <dbReference type="Pfam" id="PF16640"/>
    </source>
</evidence>
<sequence length="618" mass="62499">MSMSVTRRRRAAAMLSVATLLGGMLVGLVGTPAYAADLGTVSLSQTSGRVTDSPMFGTGITSVPCPTGFGEEAALRIGPAETGPFTNLTPSLGGGGYDKAPVTADPNRSFQLALGSVPANGRWWVVVECFSLLEGRHPNRFVTPIEVTGDQWRVVSTAVATTTSLAASPQNSAVEGATVTLTAAVDPPTATGSIQFQSDGSPIGAPVALAGGSATLAVADLAVGKRSLVAIYQPTGNFAGSISPAVTYQINSATGVSTVTRLAVSPEGPQDPGTPITLTATVEPAEAEGVVQFRDGTANLGIELNVTGGTATTTVNTTQSGLLASGAHSFSAIFTPADAAAFNGSQSEAVPYEITGEGAAVTTTELTVSPAGPRPQGSSVTLTARVRPEAAIGTIRFEDGSTPLGDPVQLQNGVASISTTTIPVGTRSLKAVYVSGDTTRFFGSESAPQSYVITAPVPAGDALTVTDENGVELGPNPTLKRGQQVNLVARGFDGNETVSTRLDDEPQEPVSAENGVVRATMVVADDASAGAHRLVLTGAQHEVTFDFVVAEAADPDDNGDGDDNGGGKGGGGKLPTTGTNLVTMIGAGLILLSGGAGVLVATRRRPQLVPPIWPDQQP</sequence>
<comment type="caution">
    <text evidence="4">The sequence shown here is derived from an EMBL/GenBank/DDBJ whole genome shotgun (WGS) entry which is preliminary data.</text>
</comment>
<accession>A0A2W2E7H8</accession>
<feature type="domain" description="Bacterial Ig-like" evidence="3">
    <location>
        <begin position="269"/>
        <end position="354"/>
    </location>
</feature>